<reference evidence="4" key="1">
    <citation type="journal article" date="2006" name="PLoS Biol.">
        <title>Macronuclear genome sequence of the ciliate Tetrahymena thermophila, a model eukaryote.</title>
        <authorList>
            <person name="Eisen J.A."/>
            <person name="Coyne R.S."/>
            <person name="Wu M."/>
            <person name="Wu D."/>
            <person name="Thiagarajan M."/>
            <person name="Wortman J.R."/>
            <person name="Badger J.H."/>
            <person name="Ren Q."/>
            <person name="Amedeo P."/>
            <person name="Jones K.M."/>
            <person name="Tallon L.J."/>
            <person name="Delcher A.L."/>
            <person name="Salzberg S.L."/>
            <person name="Silva J.C."/>
            <person name="Haas B.J."/>
            <person name="Majoros W.H."/>
            <person name="Farzad M."/>
            <person name="Carlton J.M."/>
            <person name="Smith R.K. Jr."/>
            <person name="Garg J."/>
            <person name="Pearlman R.E."/>
            <person name="Karrer K.M."/>
            <person name="Sun L."/>
            <person name="Manning G."/>
            <person name="Elde N.C."/>
            <person name="Turkewitz A.P."/>
            <person name="Asai D.J."/>
            <person name="Wilkes D.E."/>
            <person name="Wang Y."/>
            <person name="Cai H."/>
            <person name="Collins K."/>
            <person name="Stewart B.A."/>
            <person name="Lee S.R."/>
            <person name="Wilamowska K."/>
            <person name="Weinberg Z."/>
            <person name="Ruzzo W.L."/>
            <person name="Wloga D."/>
            <person name="Gaertig J."/>
            <person name="Frankel J."/>
            <person name="Tsao C.-C."/>
            <person name="Gorovsky M.A."/>
            <person name="Keeling P.J."/>
            <person name="Waller R.F."/>
            <person name="Patron N.J."/>
            <person name="Cherry J.M."/>
            <person name="Stover N.A."/>
            <person name="Krieger C.J."/>
            <person name="del Toro C."/>
            <person name="Ryder H.F."/>
            <person name="Williamson S.C."/>
            <person name="Barbeau R.A."/>
            <person name="Hamilton E.P."/>
            <person name="Orias E."/>
        </authorList>
    </citation>
    <scope>NUCLEOTIDE SEQUENCE [LARGE SCALE GENOMIC DNA]</scope>
    <source>
        <strain evidence="4">SB210</strain>
    </source>
</reference>
<keyword evidence="2 3" id="KW-0812">Transmembrane</keyword>
<dbReference type="Proteomes" id="UP000009168">
    <property type="component" value="Unassembled WGS sequence"/>
</dbReference>
<feature type="transmembrane region" description="Helical" evidence="2">
    <location>
        <begin position="442"/>
        <end position="464"/>
    </location>
</feature>
<dbReference type="EMBL" id="GG662603">
    <property type="protein sequence ID" value="EWS73014.1"/>
    <property type="molecule type" value="Genomic_DNA"/>
</dbReference>
<dbReference type="GeneID" id="24437531"/>
<keyword evidence="4" id="KW-1185">Reference proteome</keyword>
<dbReference type="InParanoid" id="W7XI55"/>
<dbReference type="KEGG" id="tet:TTHERM_000147691"/>
<dbReference type="InterPro" id="IPR029151">
    <property type="entry name" value="Sensor-like_sf"/>
</dbReference>
<organism evidence="3 4">
    <name type="scientific">Tetrahymena thermophila (strain SB210)</name>
    <dbReference type="NCBI Taxonomy" id="312017"/>
    <lineage>
        <taxon>Eukaryota</taxon>
        <taxon>Sar</taxon>
        <taxon>Alveolata</taxon>
        <taxon>Ciliophora</taxon>
        <taxon>Intramacronucleata</taxon>
        <taxon>Oligohymenophorea</taxon>
        <taxon>Hymenostomatida</taxon>
        <taxon>Tetrahymenina</taxon>
        <taxon>Tetrahymenidae</taxon>
        <taxon>Tetrahymena</taxon>
    </lineage>
</organism>
<accession>W7XI55</accession>
<sequence length="741" mass="87576">MVLNIDRYTDIIAWNDQILEMGNYQDKKHNFFLNSEYVLDNWCNLREQMCGDSDQNCFNQFAQELESLGPYETEMIYLQDQYQSWSSSFALEWEYLSDQQKMKIIMTSFSASISKSLTANSFLKEIGASSYYIGFYEDGIFVMNQLYIFLNQFDVINKPEYGGPFNCTKNAYGQYNKYKYTDPQQFDGFLYKDMDGEQCNGLCDCQFYNVKRLVPLDWRCRPWFYSSYQEYQITYSEPYSDITTQTLDTTITYKITENQNPLNISIEKQMQTIAVQSVDTDLSQVQSRLSSSFNISQEYSYIISAKTFNYEQNKGYYEFLVLTHPLSDGTVQSIVDLEFANSTNKQQEISQYLNSVSFMQNTDLRSSGCNSILQSDYQFRRIIKNGQEYLTYFQTLRVCYGNLYVQESIIFGYLARAFSTDLIKQQLDIVTQTFNPIQTKILITYLICFIFNAIILSQLLLYLLKFNFDIPISIVNQFISRAQMHEIHQFSELIKQKKIKTQHELQNLIFAIESVISFVQIQIEQLQKDKVDIQQKELIDIYEKALNNFKIIDNLTGIGICYNNISNLYQSLQEYKKSIEAMQNALISIEILLLNKKKQTQKTAIEMAQNPKNKNIIKIYASRNFQLANLLIIYLKKNKQDNIQQEHYFTFEENNLELDNSLNYTNSRLQDITNFKWQQNQSLNISFSQNILQSQKYIKKVKIYKNLDFQIYYVYQILQKQINYWEIEITQLKKYFQNAKI</sequence>
<evidence type="ECO:0000256" key="1">
    <source>
        <dbReference type="SAM" id="Coils"/>
    </source>
</evidence>
<protein>
    <submittedName>
        <fullName evidence="3">Transmembrane protein, putative</fullName>
    </submittedName>
</protein>
<evidence type="ECO:0000256" key="2">
    <source>
        <dbReference type="SAM" id="Phobius"/>
    </source>
</evidence>
<proteinExistence type="predicted"/>
<dbReference type="AlphaFoldDB" id="W7XI55"/>
<dbReference type="InterPro" id="IPR011990">
    <property type="entry name" value="TPR-like_helical_dom_sf"/>
</dbReference>
<evidence type="ECO:0000313" key="3">
    <source>
        <dbReference type="EMBL" id="EWS73014.1"/>
    </source>
</evidence>
<dbReference type="RefSeq" id="XP_012654411.1">
    <property type="nucleotide sequence ID" value="XM_012798957.1"/>
</dbReference>
<dbReference type="SUPFAM" id="SSF103190">
    <property type="entry name" value="Sensory domain-like"/>
    <property type="match status" value="1"/>
</dbReference>
<dbReference type="SUPFAM" id="SSF48452">
    <property type="entry name" value="TPR-like"/>
    <property type="match status" value="1"/>
</dbReference>
<keyword evidence="1" id="KW-0175">Coiled coil</keyword>
<feature type="coiled-coil region" evidence="1">
    <location>
        <begin position="565"/>
        <end position="592"/>
    </location>
</feature>
<evidence type="ECO:0000313" key="4">
    <source>
        <dbReference type="Proteomes" id="UP000009168"/>
    </source>
</evidence>
<keyword evidence="2" id="KW-0472">Membrane</keyword>
<dbReference type="Gene3D" id="1.25.40.10">
    <property type="entry name" value="Tetratricopeptide repeat domain"/>
    <property type="match status" value="1"/>
</dbReference>
<name>W7XI55_TETTS</name>
<keyword evidence="2" id="KW-1133">Transmembrane helix</keyword>
<gene>
    <name evidence="3" type="ORF">TTHERM_000147691</name>
</gene>